<dbReference type="EMBL" id="QHJG01000036">
    <property type="protein sequence ID" value="PWY54370.1"/>
    <property type="molecule type" value="Genomic_DNA"/>
</dbReference>
<proteinExistence type="predicted"/>
<evidence type="ECO:0000256" key="2">
    <source>
        <dbReference type="SAM" id="MobiDB-lite"/>
    </source>
</evidence>
<dbReference type="Proteomes" id="UP000247152">
    <property type="component" value="Unassembled WGS sequence"/>
</dbReference>
<evidence type="ECO:0000313" key="5">
    <source>
        <dbReference type="Proteomes" id="UP000247152"/>
    </source>
</evidence>
<reference evidence="3 5" key="1">
    <citation type="submission" date="2018-05" db="EMBL/GenBank/DDBJ databases">
        <title>Legionella qingyii sp.nov., whole genome shotgun sequence.</title>
        <authorList>
            <person name="Wu H."/>
            <person name="Zhu Q."/>
            <person name="Hu C."/>
        </authorList>
    </citation>
    <scope>NUCLEOTIDE SEQUENCE [LARGE SCALE GENOMIC DNA]</scope>
    <source>
        <strain evidence="3 5">HEB18</strain>
    </source>
</reference>
<sequence length="1174" mass="131608">MPKNDSLLAAINNPALLSKGDLARHALDELISVDLSDPVNLRKAVTKHRVLWGREFGIRPDGIDTWESTNPRFLAGADADDYLNDETFLDSTDRVDSFAKIKQAATEQRIHFGLSAVTDQEVLINILKYNSDECRAYLTKKVVPEMPVPQGWHATAPHATPGHPGTNDSRDILTDEAVIRIQQQAAKQLLFQLIAKPDLQNPKLLDDLISARNDLKVAAQALGFPEEGLTSLEQEFPDELFDKAQERSDALKKVAALEEFNRILSTLDYTWLSSKTPMLGIASPEGFLNTLLNQPEFLAVNDTLKEDKAVLGAKVQQQLCARYLQDKLLKDGLNLGDRTTKGAPICNANNEADLKAALKNGIPGHDAIIDKAVGTDNLTLFKVSMIKGLLSKIPSNAHNIGYLKGLDQAKIKDLPKRLAGFIDNGNDSFSLDFLKPEHLNDIKGVIREQLKSFARDQRIEDFKDLVDKTQSSYGREAHKALIDLFRQLPEEKQVEILSVEKRNDLNLVINARTPEQIKFFWGTVNSHGQPLNVSALVLENERNAAFKNVHNPVIAKLLVNLDIPTDKIAAVNQALFDHRALNFSDPDHYKTLVEALWVASGSPANKNEFYQAFNLTAADSNVLAPPHEVANKIQAHHKNNVIVYERLQEPRILPAGKRFDELFLKVGRPGSWASADDVKKAEALFVASKDVHEFLDKLIPEPNDEQSKALKESLSRALTPTVFREIKAEKRKNLFDKDNDENKQKIINEVTQELTELQKSKPSIEEHKAKLEKIPDNKILQASLYNLALEGNTSERTQAMKKTYKELSEQCDEIIEHLETNLRDLDACLESTKEPQPPNDIKSLEVRRQFTEMREKLEAEKTAVAEQLAFYKTTKAKISGEKGLLSTIDEFSSGKVRLQHKSSNVMYKAIEKDQVATLARQLNPAATSTLGTTLSTNRDPNYSIEEIPEKGKVLCADMVHYQPDENNPGNKIEADKGRFTVDFHPEGKIVPGLLQGSEVYKRHPQEVKIFYLSEDPNYKAKDAIEAAMNLLERWDGKTPITLKGVKGKEEELQYLWTALVVLGEHHPNFSQSKIEFSVRNTAAWNPSVEKNWRGFTKESVYESVFKGTAKSHIAAQVADFKSIMDKRKREELDTTSKKTVSDYKENLSGIKTPNDKNKKIEGPVLSQGGNSIKK</sequence>
<evidence type="ECO:0008006" key="7">
    <source>
        <dbReference type="Google" id="ProtNLM"/>
    </source>
</evidence>
<dbReference type="Proteomes" id="UP000287374">
    <property type="component" value="Unassembled WGS sequence"/>
</dbReference>
<reference evidence="4 6" key="2">
    <citation type="submission" date="2018-12" db="EMBL/GenBank/DDBJ databases">
        <title>Legionella sp,whole genome shotgun sequence.</title>
        <authorList>
            <person name="Wu H."/>
        </authorList>
    </citation>
    <scope>NUCLEOTIDE SEQUENCE [LARGE SCALE GENOMIC DNA]</scope>
    <source>
        <strain evidence="6">km489</strain>
        <strain evidence="4">Km489</strain>
    </source>
</reference>
<dbReference type="EMBL" id="RZGX01000025">
    <property type="protein sequence ID" value="RUR20148.1"/>
    <property type="molecule type" value="Genomic_DNA"/>
</dbReference>
<accession>A0A317U1W8</accession>
<keyword evidence="1" id="KW-0175">Coiled coil</keyword>
<feature type="region of interest" description="Disordered" evidence="2">
    <location>
        <begin position="1131"/>
        <end position="1174"/>
    </location>
</feature>
<dbReference type="AlphaFoldDB" id="A0A317U1W8"/>
<name>A0A317U1W8_9GAMM</name>
<evidence type="ECO:0000313" key="3">
    <source>
        <dbReference type="EMBL" id="PWY54370.1"/>
    </source>
</evidence>
<organism evidence="3 5">
    <name type="scientific">Legionella qingyii</name>
    <dbReference type="NCBI Taxonomy" id="2184757"/>
    <lineage>
        <taxon>Bacteria</taxon>
        <taxon>Pseudomonadati</taxon>
        <taxon>Pseudomonadota</taxon>
        <taxon>Gammaproteobacteria</taxon>
        <taxon>Legionellales</taxon>
        <taxon>Legionellaceae</taxon>
        <taxon>Legionella</taxon>
    </lineage>
</organism>
<feature type="coiled-coil region" evidence="1">
    <location>
        <begin position="847"/>
        <end position="874"/>
    </location>
</feature>
<keyword evidence="6" id="KW-1185">Reference proteome</keyword>
<comment type="caution">
    <text evidence="3">The sequence shown here is derived from an EMBL/GenBank/DDBJ whole genome shotgun (WGS) entry which is preliminary data.</text>
</comment>
<evidence type="ECO:0000313" key="4">
    <source>
        <dbReference type="EMBL" id="RUR20148.1"/>
    </source>
</evidence>
<dbReference type="OrthoDB" id="5653987at2"/>
<protein>
    <recommendedName>
        <fullName evidence="7">Interaptin</fullName>
    </recommendedName>
</protein>
<gene>
    <name evidence="3" type="ORF">DGG96_17330</name>
    <name evidence="4" type="ORF">ELY20_15210</name>
</gene>
<evidence type="ECO:0000313" key="6">
    <source>
        <dbReference type="Proteomes" id="UP000287374"/>
    </source>
</evidence>
<evidence type="ECO:0000256" key="1">
    <source>
        <dbReference type="SAM" id="Coils"/>
    </source>
</evidence>
<dbReference type="RefSeq" id="WP_110143802.1">
    <property type="nucleotide sequence ID" value="NZ_QHJG01000036.1"/>
</dbReference>
<feature type="compositionally biased region" description="Basic and acidic residues" evidence="2">
    <location>
        <begin position="1131"/>
        <end position="1145"/>
    </location>
</feature>